<comment type="caution">
    <text evidence="2">The sequence shown here is derived from an EMBL/GenBank/DDBJ whole genome shotgun (WGS) entry which is preliminary data.</text>
</comment>
<feature type="domain" description="Reverse transcriptase Ty1/copia-type" evidence="1">
    <location>
        <begin position="5"/>
        <end position="109"/>
    </location>
</feature>
<dbReference type="EMBL" id="JACGWN010000014">
    <property type="protein sequence ID" value="KAL0406081.1"/>
    <property type="molecule type" value="Genomic_DNA"/>
</dbReference>
<reference evidence="2" key="1">
    <citation type="submission" date="2020-06" db="EMBL/GenBank/DDBJ databases">
        <authorList>
            <person name="Li T."/>
            <person name="Hu X."/>
            <person name="Zhang T."/>
            <person name="Song X."/>
            <person name="Zhang H."/>
            <person name="Dai N."/>
            <person name="Sheng W."/>
            <person name="Hou X."/>
            <person name="Wei L."/>
        </authorList>
    </citation>
    <scope>NUCLEOTIDE SEQUENCE</scope>
    <source>
        <strain evidence="2">KEN1</strain>
        <tissue evidence="2">Leaf</tissue>
    </source>
</reference>
<dbReference type="Pfam" id="PF07727">
    <property type="entry name" value="RVT_2"/>
    <property type="match status" value="1"/>
</dbReference>
<sequence>MEFTSKMEDFGFFKSKLGYCLFTKNTVTSLLVLLVYVHDILVARALEKSILEVKAYLDSLFSIKDLGVAKYFLGLEIARSLQGVAVTQSKYIRDMIADAGMSGAKPATTLLPIGIKCTSEAGDALANLELFRRLVWKLLYLGFIGPNISHASQQLSNF</sequence>
<organism evidence="2">
    <name type="scientific">Sesamum latifolium</name>
    <dbReference type="NCBI Taxonomy" id="2727402"/>
    <lineage>
        <taxon>Eukaryota</taxon>
        <taxon>Viridiplantae</taxon>
        <taxon>Streptophyta</taxon>
        <taxon>Embryophyta</taxon>
        <taxon>Tracheophyta</taxon>
        <taxon>Spermatophyta</taxon>
        <taxon>Magnoliopsida</taxon>
        <taxon>eudicotyledons</taxon>
        <taxon>Gunneridae</taxon>
        <taxon>Pentapetalae</taxon>
        <taxon>asterids</taxon>
        <taxon>lamiids</taxon>
        <taxon>Lamiales</taxon>
        <taxon>Pedaliaceae</taxon>
        <taxon>Sesamum</taxon>
    </lineage>
</organism>
<reference evidence="2" key="2">
    <citation type="journal article" date="2024" name="Plant">
        <title>Genomic evolution and insights into agronomic trait innovations of Sesamum species.</title>
        <authorList>
            <person name="Miao H."/>
            <person name="Wang L."/>
            <person name="Qu L."/>
            <person name="Liu H."/>
            <person name="Sun Y."/>
            <person name="Le M."/>
            <person name="Wang Q."/>
            <person name="Wei S."/>
            <person name="Zheng Y."/>
            <person name="Lin W."/>
            <person name="Duan Y."/>
            <person name="Cao H."/>
            <person name="Xiong S."/>
            <person name="Wang X."/>
            <person name="Wei L."/>
            <person name="Li C."/>
            <person name="Ma Q."/>
            <person name="Ju M."/>
            <person name="Zhao R."/>
            <person name="Li G."/>
            <person name="Mu C."/>
            <person name="Tian Q."/>
            <person name="Mei H."/>
            <person name="Zhang T."/>
            <person name="Gao T."/>
            <person name="Zhang H."/>
        </authorList>
    </citation>
    <scope>NUCLEOTIDE SEQUENCE</scope>
    <source>
        <strain evidence="2">KEN1</strain>
    </source>
</reference>
<proteinExistence type="predicted"/>
<protein>
    <recommendedName>
        <fullName evidence="1">Reverse transcriptase Ty1/copia-type domain-containing protein</fullName>
    </recommendedName>
</protein>
<dbReference type="InterPro" id="IPR013103">
    <property type="entry name" value="RVT_2"/>
</dbReference>
<evidence type="ECO:0000259" key="1">
    <source>
        <dbReference type="Pfam" id="PF07727"/>
    </source>
</evidence>
<accession>A0AAW2TR64</accession>
<dbReference type="AlphaFoldDB" id="A0AAW2TR64"/>
<gene>
    <name evidence="2" type="ORF">Slati_3922000</name>
</gene>
<name>A0AAW2TR64_9LAMI</name>
<evidence type="ECO:0000313" key="2">
    <source>
        <dbReference type="EMBL" id="KAL0406081.1"/>
    </source>
</evidence>